<dbReference type="EMBL" id="PJCJ01000001">
    <property type="protein sequence ID" value="PLV16762.1"/>
    <property type="molecule type" value="Genomic_DNA"/>
</dbReference>
<comment type="caution">
    <text evidence="1">The sequence shown here is derived from an EMBL/GenBank/DDBJ whole genome shotgun (WGS) entry which is preliminary data.</text>
</comment>
<reference evidence="1 2" key="1">
    <citation type="submission" date="2017-12" db="EMBL/GenBank/DDBJ databases">
        <title>Detection of the carbapenemase gene blaVIM-5 in members of the Pseudomonas putida group isolated from polluted Nigerian wetlands.</title>
        <authorList>
            <person name="Adelowo O."/>
            <person name="Vollmers J."/>
            <person name="Maeusezahl I."/>
            <person name="Kaster A.-K."/>
            <person name="Mueller J.A."/>
        </authorList>
    </citation>
    <scope>NUCLEOTIDE SEQUENCE [LARGE SCALE GENOMIC DNA]</scope>
    <source>
        <strain evidence="1 2">MR69</strain>
    </source>
</reference>
<proteinExistence type="predicted"/>
<evidence type="ECO:0000313" key="1">
    <source>
        <dbReference type="EMBL" id="PLV16762.1"/>
    </source>
</evidence>
<accession>A0ABX4U6J2</accession>
<dbReference type="Proteomes" id="UP000234744">
    <property type="component" value="Unassembled WGS sequence"/>
</dbReference>
<name>A0ABX4U6J2_PSEDL</name>
<evidence type="ECO:0000313" key="2">
    <source>
        <dbReference type="Proteomes" id="UP000234744"/>
    </source>
</evidence>
<sequence length="50" mass="5459">MRRLSVLLAVLTLAIFLSVLLAPRPPLVNRGTAQRMGHPVTGIGDIFRGY</sequence>
<organism evidence="1 2">
    <name type="scientific">Pseudomonas plecoglossicida</name>
    <dbReference type="NCBI Taxonomy" id="70775"/>
    <lineage>
        <taxon>Bacteria</taxon>
        <taxon>Pseudomonadati</taxon>
        <taxon>Pseudomonadota</taxon>
        <taxon>Gammaproteobacteria</taxon>
        <taxon>Pseudomonadales</taxon>
        <taxon>Pseudomonadaceae</taxon>
        <taxon>Pseudomonas</taxon>
    </lineage>
</organism>
<protein>
    <submittedName>
        <fullName evidence="1">Amino acid permease</fullName>
    </submittedName>
</protein>
<gene>
    <name evidence="1" type="ORF">CXG47_01035</name>
</gene>
<keyword evidence="2" id="KW-1185">Reference proteome</keyword>